<proteinExistence type="predicted"/>
<dbReference type="Pfam" id="PF14520">
    <property type="entry name" value="HHH_5"/>
    <property type="match status" value="1"/>
</dbReference>
<keyword evidence="3" id="KW-1185">Reference proteome</keyword>
<gene>
    <name evidence="2" type="primary">rplU_1</name>
    <name evidence="2" type="ORF">POI8812_01361</name>
</gene>
<reference evidence="2 3" key="1">
    <citation type="submission" date="2018-03" db="EMBL/GenBank/DDBJ databases">
        <authorList>
            <person name="Keele B.F."/>
        </authorList>
    </citation>
    <scope>NUCLEOTIDE SEQUENCE [LARGE SCALE GENOMIC DNA]</scope>
    <source>
        <strain evidence="2 3">CeCT 8812</strain>
    </source>
</reference>
<protein>
    <submittedName>
        <fullName evidence="2">50S ribosomal protein L21</fullName>
    </submittedName>
</protein>
<organism evidence="2 3">
    <name type="scientific">Pontivivens insulae</name>
    <dbReference type="NCBI Taxonomy" id="1639689"/>
    <lineage>
        <taxon>Bacteria</taxon>
        <taxon>Pseudomonadati</taxon>
        <taxon>Pseudomonadota</taxon>
        <taxon>Alphaproteobacteria</taxon>
        <taxon>Rhodobacterales</taxon>
        <taxon>Paracoccaceae</taxon>
        <taxon>Pontivivens</taxon>
    </lineage>
</organism>
<evidence type="ECO:0000256" key="1">
    <source>
        <dbReference type="SAM" id="Coils"/>
    </source>
</evidence>
<evidence type="ECO:0000313" key="3">
    <source>
        <dbReference type="Proteomes" id="UP000244932"/>
    </source>
</evidence>
<dbReference type="Proteomes" id="UP000244932">
    <property type="component" value="Unassembled WGS sequence"/>
</dbReference>
<sequence>MFQTLPEMIRPRAGEAITDYWMSFSPMAPFFGVEWRFASLMSGTDGHTPVMAEASAKMGDAMEDAAMSAAKTSKAASEIAEHVIDDLTQIKGVGPKMANELNELGITTLREIAEMGERQIDELSAQLSAFRDRPVRDDWVGQAKALMGLA</sequence>
<evidence type="ECO:0000313" key="2">
    <source>
        <dbReference type="EMBL" id="SPF29056.1"/>
    </source>
</evidence>
<dbReference type="GO" id="GO:0005840">
    <property type="term" value="C:ribosome"/>
    <property type="evidence" value="ECO:0007669"/>
    <property type="project" value="UniProtKB-KW"/>
</dbReference>
<dbReference type="RefSeq" id="WP_162844941.1">
    <property type="nucleotide sequence ID" value="NZ_OMKW01000002.1"/>
</dbReference>
<name>A0A2R8A9Y2_9RHOB</name>
<dbReference type="Gene3D" id="1.10.150.20">
    <property type="entry name" value="5' to 3' exonuclease, C-terminal subdomain"/>
    <property type="match status" value="1"/>
</dbReference>
<keyword evidence="1" id="KW-0175">Coiled coil</keyword>
<feature type="coiled-coil region" evidence="1">
    <location>
        <begin position="106"/>
        <end position="133"/>
    </location>
</feature>
<keyword evidence="2" id="KW-0689">Ribosomal protein</keyword>
<accession>A0A2R8A9Y2</accession>
<dbReference type="EMBL" id="OMKW01000002">
    <property type="protein sequence ID" value="SPF29056.1"/>
    <property type="molecule type" value="Genomic_DNA"/>
</dbReference>
<dbReference type="AlphaFoldDB" id="A0A2R8A9Y2"/>
<keyword evidence="2" id="KW-0687">Ribonucleoprotein</keyword>